<dbReference type="CDD" id="cd01822">
    <property type="entry name" value="Lysophospholipase_L1_like"/>
    <property type="match status" value="1"/>
</dbReference>
<dbReference type="AlphaFoldDB" id="A0A916RHF3"/>
<evidence type="ECO:0000313" key="2">
    <source>
        <dbReference type="EMBL" id="GGA55880.1"/>
    </source>
</evidence>
<dbReference type="InterPro" id="IPR013830">
    <property type="entry name" value="SGNH_hydro"/>
</dbReference>
<proteinExistence type="predicted"/>
<dbReference type="InterPro" id="IPR036514">
    <property type="entry name" value="SGNH_hydro_sf"/>
</dbReference>
<dbReference type="Pfam" id="PF13472">
    <property type="entry name" value="Lipase_GDSL_2"/>
    <property type="match status" value="1"/>
</dbReference>
<dbReference type="InterPro" id="IPR051532">
    <property type="entry name" value="Ester_Hydrolysis_Enzymes"/>
</dbReference>
<dbReference type="Gene3D" id="3.40.50.1110">
    <property type="entry name" value="SGNH hydrolase"/>
    <property type="match status" value="1"/>
</dbReference>
<evidence type="ECO:0000259" key="1">
    <source>
        <dbReference type="Pfam" id="PF13472"/>
    </source>
</evidence>
<dbReference type="RefSeq" id="WP_229668638.1">
    <property type="nucleotide sequence ID" value="NZ_BMJB01000001.1"/>
</dbReference>
<dbReference type="PANTHER" id="PTHR30383:SF24">
    <property type="entry name" value="THIOESTERASE 1_PROTEASE 1_LYSOPHOSPHOLIPASE L1"/>
    <property type="match status" value="1"/>
</dbReference>
<reference evidence="2" key="2">
    <citation type="submission" date="2020-09" db="EMBL/GenBank/DDBJ databases">
        <authorList>
            <person name="Sun Q."/>
            <person name="Zhou Y."/>
        </authorList>
    </citation>
    <scope>NUCLEOTIDE SEQUENCE</scope>
    <source>
        <strain evidence="2">CGMCC 1.15447</strain>
    </source>
</reference>
<protein>
    <submittedName>
        <fullName evidence="2">Esterase TesA</fullName>
    </submittedName>
</protein>
<dbReference type="GO" id="GO:0004622">
    <property type="term" value="F:phosphatidylcholine lysophospholipase activity"/>
    <property type="evidence" value="ECO:0007669"/>
    <property type="project" value="TreeGrafter"/>
</dbReference>
<accession>A0A916RHF3</accession>
<dbReference type="SUPFAM" id="SSF52266">
    <property type="entry name" value="SGNH hydrolase"/>
    <property type="match status" value="1"/>
</dbReference>
<feature type="domain" description="SGNH hydrolase-type esterase" evidence="1">
    <location>
        <begin position="13"/>
        <end position="174"/>
    </location>
</feature>
<comment type="caution">
    <text evidence="2">The sequence shown here is derived from an EMBL/GenBank/DDBJ whole genome shotgun (WGS) entry which is preliminary data.</text>
</comment>
<dbReference type="PANTHER" id="PTHR30383">
    <property type="entry name" value="THIOESTERASE 1/PROTEASE 1/LYSOPHOSPHOLIPASE L1"/>
    <property type="match status" value="1"/>
</dbReference>
<reference evidence="2" key="1">
    <citation type="journal article" date="2014" name="Int. J. Syst. Evol. Microbiol.">
        <title>Complete genome sequence of Corynebacterium casei LMG S-19264T (=DSM 44701T), isolated from a smear-ripened cheese.</title>
        <authorList>
            <consortium name="US DOE Joint Genome Institute (JGI-PGF)"/>
            <person name="Walter F."/>
            <person name="Albersmeier A."/>
            <person name="Kalinowski J."/>
            <person name="Ruckert C."/>
        </authorList>
    </citation>
    <scope>NUCLEOTIDE SEQUENCE</scope>
    <source>
        <strain evidence="2">CGMCC 1.15447</strain>
    </source>
</reference>
<dbReference type="EMBL" id="BMJB01000001">
    <property type="protein sequence ID" value="GGA55880.1"/>
    <property type="molecule type" value="Genomic_DNA"/>
</dbReference>
<dbReference type="Proteomes" id="UP000648801">
    <property type="component" value="Unassembled WGS sequence"/>
</dbReference>
<keyword evidence="3" id="KW-1185">Reference proteome</keyword>
<evidence type="ECO:0000313" key="3">
    <source>
        <dbReference type="Proteomes" id="UP000648801"/>
    </source>
</evidence>
<sequence length="189" mass="20208">MTPAQDNGPLLVCFGDSLTAGHGTDIGQSYPDYLQADLDARGYHYRVVNEGISGNTTKDGVGRLAHILSLKPAVVVVEFGGNDGLRGLPIADTRANLDKIVGTLKKNGIRVALAGITLPPNYGPDYIKQFDKTYTLLAAKYHVPLLPFLLKGVFGVPGMMQEDQTHATAAGNKIVAKNVLPLVTPLMKR</sequence>
<organism evidence="2 3">
    <name type="scientific">Edaphobacter acidisoli</name>
    <dbReference type="NCBI Taxonomy" id="2040573"/>
    <lineage>
        <taxon>Bacteria</taxon>
        <taxon>Pseudomonadati</taxon>
        <taxon>Acidobacteriota</taxon>
        <taxon>Terriglobia</taxon>
        <taxon>Terriglobales</taxon>
        <taxon>Acidobacteriaceae</taxon>
        <taxon>Edaphobacter</taxon>
    </lineage>
</organism>
<name>A0A916RHF3_9BACT</name>
<gene>
    <name evidence="2" type="primary">tesA</name>
    <name evidence="2" type="ORF">GCM10011507_03960</name>
</gene>